<keyword evidence="2" id="KW-0808">Transferase</keyword>
<gene>
    <name evidence="5" type="ORF">OSB1V03_LOCUS716</name>
</gene>
<comment type="similarity">
    <text evidence="1">Belongs to the 1-acyl-sn-glycerol-3-phosphate acyltransferase family.</text>
</comment>
<dbReference type="GO" id="GO:0012505">
    <property type="term" value="C:endomembrane system"/>
    <property type="evidence" value="ECO:0007669"/>
    <property type="project" value="TreeGrafter"/>
</dbReference>
<evidence type="ECO:0000256" key="3">
    <source>
        <dbReference type="ARBA" id="ARBA00023315"/>
    </source>
</evidence>
<evidence type="ECO:0000256" key="1">
    <source>
        <dbReference type="ARBA" id="ARBA00008655"/>
    </source>
</evidence>
<dbReference type="OrthoDB" id="6487385at2759"/>
<keyword evidence="6" id="KW-1185">Reference proteome</keyword>
<evidence type="ECO:0000256" key="2">
    <source>
        <dbReference type="ARBA" id="ARBA00022679"/>
    </source>
</evidence>
<dbReference type="EMBL" id="OC854741">
    <property type="protein sequence ID" value="CAD7620222.1"/>
    <property type="molecule type" value="Genomic_DNA"/>
</dbReference>
<organism evidence="5">
    <name type="scientific">Medioppia subpectinata</name>
    <dbReference type="NCBI Taxonomy" id="1979941"/>
    <lineage>
        <taxon>Eukaryota</taxon>
        <taxon>Metazoa</taxon>
        <taxon>Ecdysozoa</taxon>
        <taxon>Arthropoda</taxon>
        <taxon>Chelicerata</taxon>
        <taxon>Arachnida</taxon>
        <taxon>Acari</taxon>
        <taxon>Acariformes</taxon>
        <taxon>Sarcoptiformes</taxon>
        <taxon>Oribatida</taxon>
        <taxon>Brachypylina</taxon>
        <taxon>Oppioidea</taxon>
        <taxon>Oppiidae</taxon>
        <taxon>Medioppia</taxon>
    </lineage>
</organism>
<dbReference type="Pfam" id="PF16076">
    <property type="entry name" value="Acyltransf_C"/>
    <property type="match status" value="1"/>
</dbReference>
<sequence>SWIILYPEGTFFDRIYPKVLANSRKYSQKLDREPFKNLLIPRSRALRVICKNFRHRFDAILDITVIYPNTRGPNGVRFSSPSIVEYLTGVHNEVEIIMQYIEMKELPESDNDLEKWLYELYRHKDNLMTEYYSSDKSICEIFDVNPGTVIRHDRKPFIIAHILLPMI</sequence>
<name>A0A7R9PTL8_9ACAR</name>
<protein>
    <recommendedName>
        <fullName evidence="4">Acyltransferase C-terminal domain-containing protein</fullName>
    </recommendedName>
</protein>
<reference evidence="5" key="1">
    <citation type="submission" date="2020-11" db="EMBL/GenBank/DDBJ databases">
        <authorList>
            <person name="Tran Van P."/>
        </authorList>
    </citation>
    <scope>NUCLEOTIDE SEQUENCE</scope>
</reference>
<proteinExistence type="inferred from homology"/>
<dbReference type="PANTHER" id="PTHR10983:SF16">
    <property type="entry name" value="LYSOCARDIOLIPIN ACYLTRANSFERASE 1"/>
    <property type="match status" value="1"/>
</dbReference>
<dbReference type="Proteomes" id="UP000759131">
    <property type="component" value="Unassembled WGS sequence"/>
</dbReference>
<feature type="non-terminal residue" evidence="5">
    <location>
        <position position="167"/>
    </location>
</feature>
<evidence type="ECO:0000313" key="6">
    <source>
        <dbReference type="Proteomes" id="UP000759131"/>
    </source>
</evidence>
<keyword evidence="3" id="KW-0012">Acyltransferase</keyword>
<dbReference type="GO" id="GO:0016746">
    <property type="term" value="F:acyltransferase activity"/>
    <property type="evidence" value="ECO:0007669"/>
    <property type="project" value="UniProtKB-KW"/>
</dbReference>
<accession>A0A7R9PTL8</accession>
<dbReference type="AlphaFoldDB" id="A0A7R9PTL8"/>
<evidence type="ECO:0000259" key="4">
    <source>
        <dbReference type="Pfam" id="PF16076"/>
    </source>
</evidence>
<dbReference type="EMBL" id="CAJPIZ010000166">
    <property type="protein sequence ID" value="CAG2100652.1"/>
    <property type="molecule type" value="Genomic_DNA"/>
</dbReference>
<evidence type="ECO:0000313" key="5">
    <source>
        <dbReference type="EMBL" id="CAD7620222.1"/>
    </source>
</evidence>
<dbReference type="InterPro" id="IPR032098">
    <property type="entry name" value="Acyltransf_C"/>
</dbReference>
<dbReference type="PANTHER" id="PTHR10983">
    <property type="entry name" value="1-ACYLGLYCEROL-3-PHOSPHATE ACYLTRANSFERASE-RELATED"/>
    <property type="match status" value="1"/>
</dbReference>
<feature type="domain" description="Acyltransferase C-terminal" evidence="4">
    <location>
        <begin position="86"/>
        <end position="136"/>
    </location>
</feature>